<keyword evidence="1" id="KW-0812">Transmembrane</keyword>
<feature type="transmembrane region" description="Helical" evidence="1">
    <location>
        <begin position="13"/>
        <end position="37"/>
    </location>
</feature>
<dbReference type="EMBL" id="CASHTH010000423">
    <property type="protein sequence ID" value="CAI8001030.1"/>
    <property type="molecule type" value="Genomic_DNA"/>
</dbReference>
<organism evidence="2 3">
    <name type="scientific">Geodia barretti</name>
    <name type="common">Barrett's horny sponge</name>
    <dbReference type="NCBI Taxonomy" id="519541"/>
    <lineage>
        <taxon>Eukaryota</taxon>
        <taxon>Metazoa</taxon>
        <taxon>Porifera</taxon>
        <taxon>Demospongiae</taxon>
        <taxon>Heteroscleromorpha</taxon>
        <taxon>Tetractinellida</taxon>
        <taxon>Astrophorina</taxon>
        <taxon>Geodiidae</taxon>
        <taxon>Geodia</taxon>
    </lineage>
</organism>
<evidence type="ECO:0000313" key="2">
    <source>
        <dbReference type="EMBL" id="CAI8001030.1"/>
    </source>
</evidence>
<name>A0AA35R2U1_GEOBA</name>
<proteinExistence type="predicted"/>
<evidence type="ECO:0000313" key="3">
    <source>
        <dbReference type="Proteomes" id="UP001174909"/>
    </source>
</evidence>
<dbReference type="AlphaFoldDB" id="A0AA35R2U1"/>
<reference evidence="2" key="1">
    <citation type="submission" date="2023-03" db="EMBL/GenBank/DDBJ databases">
        <authorList>
            <person name="Steffen K."/>
            <person name="Cardenas P."/>
        </authorList>
    </citation>
    <scope>NUCLEOTIDE SEQUENCE</scope>
</reference>
<keyword evidence="1" id="KW-0472">Membrane</keyword>
<feature type="transmembrane region" description="Helical" evidence="1">
    <location>
        <begin position="58"/>
        <end position="84"/>
    </location>
</feature>
<gene>
    <name evidence="2" type="ORF">GBAR_LOCUS3099</name>
</gene>
<sequence>MVLEGQYDAEKRVLLFISIYFVTGITTFILGIVGIVIDITDFHTNYSYVKKTDHKVMIGINTFLLFEAGLVPLQGFLNAVAYGWTRGDFLSVMSTQHNLSNLSDSQPHSYGSVNRI</sequence>
<evidence type="ECO:0000256" key="1">
    <source>
        <dbReference type="SAM" id="Phobius"/>
    </source>
</evidence>
<keyword evidence="1" id="KW-1133">Transmembrane helix</keyword>
<comment type="caution">
    <text evidence="2">The sequence shown here is derived from an EMBL/GenBank/DDBJ whole genome shotgun (WGS) entry which is preliminary data.</text>
</comment>
<protein>
    <submittedName>
        <fullName evidence="2">Uncharacterized protein</fullName>
    </submittedName>
</protein>
<keyword evidence="3" id="KW-1185">Reference proteome</keyword>
<dbReference type="Proteomes" id="UP001174909">
    <property type="component" value="Unassembled WGS sequence"/>
</dbReference>
<accession>A0AA35R2U1</accession>